<dbReference type="AlphaFoldDB" id="A0A0Q3GVG9"/>
<sequence>MGHTCVKLLFKPMYSIGVSVFQFVAMKFEKGLNMATLSLIKVRWRQSDILLKNLVTETSSSWEI</sequence>
<gene>
    <name evidence="1" type="ORF">BRADI_1g19785v3</name>
</gene>
<accession>A0A0Q3GVG9</accession>
<reference evidence="2" key="3">
    <citation type="submission" date="2018-08" db="UniProtKB">
        <authorList>
            <consortium name="EnsemblPlants"/>
        </authorList>
    </citation>
    <scope>IDENTIFICATION</scope>
    <source>
        <strain evidence="2">cv. Bd21</strain>
    </source>
</reference>
<dbReference type="Proteomes" id="UP000008810">
    <property type="component" value="Chromosome 1"/>
</dbReference>
<dbReference type="EnsemblPlants" id="KQK14959">
    <property type="protein sequence ID" value="KQK14959"/>
    <property type="gene ID" value="BRADI_1g19785v3"/>
</dbReference>
<evidence type="ECO:0000313" key="3">
    <source>
        <dbReference type="Proteomes" id="UP000008810"/>
    </source>
</evidence>
<protein>
    <submittedName>
        <fullName evidence="1 2">Uncharacterized protein</fullName>
    </submittedName>
</protein>
<proteinExistence type="predicted"/>
<dbReference type="InParanoid" id="A0A0Q3GVG9"/>
<reference evidence="1 2" key="1">
    <citation type="journal article" date="2010" name="Nature">
        <title>Genome sequencing and analysis of the model grass Brachypodium distachyon.</title>
        <authorList>
            <consortium name="International Brachypodium Initiative"/>
        </authorList>
    </citation>
    <scope>NUCLEOTIDE SEQUENCE [LARGE SCALE GENOMIC DNA]</scope>
    <source>
        <strain evidence="1 2">Bd21</strain>
    </source>
</reference>
<reference evidence="1" key="2">
    <citation type="submission" date="2017-06" db="EMBL/GenBank/DDBJ databases">
        <title>WGS assembly of Brachypodium distachyon.</title>
        <authorList>
            <consortium name="The International Brachypodium Initiative"/>
            <person name="Lucas S."/>
            <person name="Harmon-Smith M."/>
            <person name="Lail K."/>
            <person name="Tice H."/>
            <person name="Grimwood J."/>
            <person name="Bruce D."/>
            <person name="Barry K."/>
            <person name="Shu S."/>
            <person name="Lindquist E."/>
            <person name="Wang M."/>
            <person name="Pitluck S."/>
            <person name="Vogel J.P."/>
            <person name="Garvin D.F."/>
            <person name="Mockler T.C."/>
            <person name="Schmutz J."/>
            <person name="Rokhsar D."/>
            <person name="Bevan M.W."/>
        </authorList>
    </citation>
    <scope>NUCLEOTIDE SEQUENCE</scope>
    <source>
        <strain evidence="1">Bd21</strain>
    </source>
</reference>
<evidence type="ECO:0000313" key="2">
    <source>
        <dbReference type="EnsemblPlants" id="KQK14959"/>
    </source>
</evidence>
<evidence type="ECO:0000313" key="1">
    <source>
        <dbReference type="EMBL" id="KQK14959.1"/>
    </source>
</evidence>
<dbReference type="Gramene" id="KQK14959">
    <property type="protein sequence ID" value="KQK14959"/>
    <property type="gene ID" value="BRADI_1g19785v3"/>
</dbReference>
<organism evidence="1">
    <name type="scientific">Brachypodium distachyon</name>
    <name type="common">Purple false brome</name>
    <name type="synonym">Trachynia distachya</name>
    <dbReference type="NCBI Taxonomy" id="15368"/>
    <lineage>
        <taxon>Eukaryota</taxon>
        <taxon>Viridiplantae</taxon>
        <taxon>Streptophyta</taxon>
        <taxon>Embryophyta</taxon>
        <taxon>Tracheophyta</taxon>
        <taxon>Spermatophyta</taxon>
        <taxon>Magnoliopsida</taxon>
        <taxon>Liliopsida</taxon>
        <taxon>Poales</taxon>
        <taxon>Poaceae</taxon>
        <taxon>BOP clade</taxon>
        <taxon>Pooideae</taxon>
        <taxon>Stipodae</taxon>
        <taxon>Brachypodieae</taxon>
        <taxon>Brachypodium</taxon>
    </lineage>
</organism>
<dbReference type="EMBL" id="CM000880">
    <property type="protein sequence ID" value="KQK14959.1"/>
    <property type="molecule type" value="Genomic_DNA"/>
</dbReference>
<keyword evidence="3" id="KW-1185">Reference proteome</keyword>
<name>A0A0Q3GVG9_BRADI</name>